<dbReference type="PANTHER" id="PTHR30576">
    <property type="entry name" value="COLANIC BIOSYNTHESIS UDP-GLUCOSE LIPID CARRIER TRANSFERASE"/>
    <property type="match status" value="1"/>
</dbReference>
<evidence type="ECO:0000313" key="9">
    <source>
        <dbReference type="EMBL" id="OHA48504.1"/>
    </source>
</evidence>
<organism evidence="9 10">
    <name type="scientific">Candidatus Terrybacteria bacterium RIFCSPHIGHO2_01_FULL_48_17</name>
    <dbReference type="NCBI Taxonomy" id="1802362"/>
    <lineage>
        <taxon>Bacteria</taxon>
        <taxon>Candidatus Terryibacteriota</taxon>
    </lineage>
</organism>
<feature type="transmembrane region" description="Helical" evidence="7">
    <location>
        <begin position="7"/>
        <end position="31"/>
    </location>
</feature>
<feature type="transmembrane region" description="Helical" evidence="7">
    <location>
        <begin position="84"/>
        <end position="103"/>
    </location>
</feature>
<dbReference type="AlphaFoldDB" id="A0A1G2PJK0"/>
<dbReference type="STRING" id="1802362.A2806_02805"/>
<keyword evidence="5 7" id="KW-1133">Transmembrane helix</keyword>
<proteinExistence type="inferred from homology"/>
<evidence type="ECO:0000256" key="3">
    <source>
        <dbReference type="ARBA" id="ARBA00022679"/>
    </source>
</evidence>
<dbReference type="GO" id="GO:0016780">
    <property type="term" value="F:phosphotransferase activity, for other substituted phosphate groups"/>
    <property type="evidence" value="ECO:0007669"/>
    <property type="project" value="TreeGrafter"/>
</dbReference>
<evidence type="ECO:0000256" key="7">
    <source>
        <dbReference type="SAM" id="Phobius"/>
    </source>
</evidence>
<dbReference type="Pfam" id="PF13727">
    <property type="entry name" value="CoA_binding_3"/>
    <property type="match status" value="1"/>
</dbReference>
<reference evidence="9 10" key="1">
    <citation type="journal article" date="2016" name="Nat. Commun.">
        <title>Thousands of microbial genomes shed light on interconnected biogeochemical processes in an aquifer system.</title>
        <authorList>
            <person name="Anantharaman K."/>
            <person name="Brown C.T."/>
            <person name="Hug L.A."/>
            <person name="Sharon I."/>
            <person name="Castelle C.J."/>
            <person name="Probst A.J."/>
            <person name="Thomas B.C."/>
            <person name="Singh A."/>
            <person name="Wilkins M.J."/>
            <person name="Karaoz U."/>
            <person name="Brodie E.L."/>
            <person name="Williams K.H."/>
            <person name="Hubbard S.S."/>
            <person name="Banfield J.F."/>
        </authorList>
    </citation>
    <scope>NUCLEOTIDE SEQUENCE [LARGE SCALE GENOMIC DNA]</scope>
</reference>
<dbReference type="PANTHER" id="PTHR30576:SF0">
    <property type="entry name" value="UNDECAPRENYL-PHOSPHATE N-ACETYLGALACTOSAMINYL 1-PHOSPHATE TRANSFERASE-RELATED"/>
    <property type="match status" value="1"/>
</dbReference>
<dbReference type="Proteomes" id="UP000177629">
    <property type="component" value="Unassembled WGS sequence"/>
</dbReference>
<gene>
    <name evidence="9" type="ORF">A2806_02805</name>
</gene>
<dbReference type="Pfam" id="PF02397">
    <property type="entry name" value="Bac_transf"/>
    <property type="match status" value="1"/>
</dbReference>
<dbReference type="EMBL" id="MHSS01000006">
    <property type="protein sequence ID" value="OHA48504.1"/>
    <property type="molecule type" value="Genomic_DNA"/>
</dbReference>
<accession>A0A1G2PJK0</accession>
<evidence type="ECO:0000256" key="4">
    <source>
        <dbReference type="ARBA" id="ARBA00022692"/>
    </source>
</evidence>
<comment type="similarity">
    <text evidence="2">Belongs to the bacterial sugar transferase family.</text>
</comment>
<evidence type="ECO:0000256" key="6">
    <source>
        <dbReference type="ARBA" id="ARBA00023136"/>
    </source>
</evidence>
<protein>
    <recommendedName>
        <fullName evidence="8">Bacterial sugar transferase domain-containing protein</fullName>
    </recommendedName>
</protein>
<evidence type="ECO:0000259" key="8">
    <source>
        <dbReference type="Pfam" id="PF02397"/>
    </source>
</evidence>
<keyword evidence="6 7" id="KW-0472">Membrane</keyword>
<dbReference type="NCBIfam" id="TIGR03025">
    <property type="entry name" value="EPS_sugtrans"/>
    <property type="match status" value="1"/>
</dbReference>
<name>A0A1G2PJK0_9BACT</name>
<sequence>MHRRSFLFSAAFVPIDFFVVAAAGIGAWYLRFAPGVRRIWPIIFDLTFREYLFLALGAAILSIVFLAAQGLYNPRLKISFAATVYRIGVSQTMVLAAIALGIFLRQELFGSRFLVFAAWIFSIFFLAAERGFVLSFRAALHSRGIGATKVLLIGGDAVSRRLADHLARRPHLGWNLVKHLEEPDIAAVAQAIGNPGVEAIVLGTPDFARERILELIDFANDKRLEFLYVPNVVQTLSASARTEVIGDVPVIEIRKTVLEGWGMVVKRIVDIVIVSLLFVLALPAMVIISLLIKLDSPGPIFYRDRRIGPKGAFWTLKFRSMFQQYCTGEDYGGEAAEALEEKLILERNFREGPIPKIENDPRRTRMGRLLEKTSLDELPQLFNVLSGNMSLVGPRPHRPKEVARYETHHKRVFAVPPGITGLSQISGRSDLDFENEVRLDTYYMEHWSPWLDLVIMAKTPLVMFFRKHRS</sequence>
<evidence type="ECO:0000313" key="10">
    <source>
        <dbReference type="Proteomes" id="UP000177629"/>
    </source>
</evidence>
<comment type="subcellular location">
    <subcellularLocation>
        <location evidence="1">Membrane</location>
        <topology evidence="1">Multi-pass membrane protein</topology>
    </subcellularLocation>
</comment>
<evidence type="ECO:0000256" key="2">
    <source>
        <dbReference type="ARBA" id="ARBA00006464"/>
    </source>
</evidence>
<feature type="transmembrane region" description="Helical" evidence="7">
    <location>
        <begin position="51"/>
        <end position="72"/>
    </location>
</feature>
<dbReference type="GO" id="GO:0016020">
    <property type="term" value="C:membrane"/>
    <property type="evidence" value="ECO:0007669"/>
    <property type="project" value="UniProtKB-SubCell"/>
</dbReference>
<dbReference type="InterPro" id="IPR003362">
    <property type="entry name" value="Bact_transf"/>
</dbReference>
<keyword evidence="3" id="KW-0808">Transferase</keyword>
<feature type="domain" description="Bacterial sugar transferase" evidence="8">
    <location>
        <begin position="266"/>
        <end position="464"/>
    </location>
</feature>
<comment type="caution">
    <text evidence="9">The sequence shown here is derived from an EMBL/GenBank/DDBJ whole genome shotgun (WGS) entry which is preliminary data.</text>
</comment>
<keyword evidence="4 7" id="KW-0812">Transmembrane</keyword>
<evidence type="ECO:0000256" key="1">
    <source>
        <dbReference type="ARBA" id="ARBA00004141"/>
    </source>
</evidence>
<evidence type="ECO:0000256" key="5">
    <source>
        <dbReference type="ARBA" id="ARBA00022989"/>
    </source>
</evidence>
<feature type="transmembrane region" description="Helical" evidence="7">
    <location>
        <begin position="271"/>
        <end position="292"/>
    </location>
</feature>
<dbReference type="InterPro" id="IPR017475">
    <property type="entry name" value="EPS_sugar_tfrase"/>
</dbReference>
<feature type="transmembrane region" description="Helical" evidence="7">
    <location>
        <begin position="109"/>
        <end position="128"/>
    </location>
</feature>